<dbReference type="SMART" id="SM00544">
    <property type="entry name" value="MA3"/>
    <property type="match status" value="1"/>
</dbReference>
<gene>
    <name evidence="6" type="ORF">M0811_11971</name>
</gene>
<dbReference type="InterPro" id="IPR050781">
    <property type="entry name" value="CWC22_splicing_factor"/>
</dbReference>
<feature type="region of interest" description="Disordered" evidence="4">
    <location>
        <begin position="288"/>
        <end position="310"/>
    </location>
</feature>
<dbReference type="AlphaFoldDB" id="A0A9Q0LAU8"/>
<evidence type="ECO:0000256" key="3">
    <source>
        <dbReference type="ARBA" id="ARBA00023242"/>
    </source>
</evidence>
<dbReference type="InterPro" id="IPR016024">
    <property type="entry name" value="ARM-type_fold"/>
</dbReference>
<dbReference type="Pfam" id="PF02847">
    <property type="entry name" value="MA3"/>
    <property type="match status" value="1"/>
</dbReference>
<feature type="compositionally biased region" description="Basic and acidic residues" evidence="4">
    <location>
        <begin position="288"/>
        <end position="298"/>
    </location>
</feature>
<dbReference type="SMART" id="SM00543">
    <property type="entry name" value="MIF4G"/>
    <property type="match status" value="1"/>
</dbReference>
<dbReference type="EMBL" id="JAPDFW010000109">
    <property type="protein sequence ID" value="KAJ5069070.1"/>
    <property type="molecule type" value="Genomic_DNA"/>
</dbReference>
<evidence type="ECO:0000256" key="4">
    <source>
        <dbReference type="SAM" id="MobiDB-lite"/>
    </source>
</evidence>
<comment type="subcellular location">
    <subcellularLocation>
        <location evidence="1">Nucleus</location>
        <location evidence="1">Nucleolus</location>
    </subcellularLocation>
</comment>
<keyword evidence="7" id="KW-1185">Reference proteome</keyword>
<dbReference type="SUPFAM" id="SSF48371">
    <property type="entry name" value="ARM repeat"/>
    <property type="match status" value="1"/>
</dbReference>
<feature type="compositionally biased region" description="Low complexity" evidence="4">
    <location>
        <begin position="395"/>
        <end position="411"/>
    </location>
</feature>
<evidence type="ECO:0000313" key="6">
    <source>
        <dbReference type="EMBL" id="KAJ5069070.1"/>
    </source>
</evidence>
<keyword evidence="3" id="KW-0539">Nucleus</keyword>
<evidence type="ECO:0000256" key="2">
    <source>
        <dbReference type="ARBA" id="ARBA00006856"/>
    </source>
</evidence>
<organism evidence="6 7">
    <name type="scientific">Anaeramoeba ignava</name>
    <name type="common">Anaerobic marine amoeba</name>
    <dbReference type="NCBI Taxonomy" id="1746090"/>
    <lineage>
        <taxon>Eukaryota</taxon>
        <taxon>Metamonada</taxon>
        <taxon>Anaeramoebidae</taxon>
        <taxon>Anaeramoeba</taxon>
    </lineage>
</organism>
<comment type="similarity">
    <text evidence="2">Belongs to the CWC22 family.</text>
</comment>
<evidence type="ECO:0000259" key="5">
    <source>
        <dbReference type="PROSITE" id="PS51366"/>
    </source>
</evidence>
<sequence>MEKNLGFTDDDDDDKIMQELEKDGLDFLLKDLSKKKKKKKKEITKSVKFQNEEEVIPIPKQISQKKPIFIEIESTQKSKIYGDNFSTQNQQDQDIQTNITKSKKFVKDELYEEVLKLTRRAFNKLTNANLQLISQEILRLYQENPKNYVNRSLSSLILSQIGINSALLSHFIAIYAALIAILHSQMGTQVSSFILEKIVRKFDKKWKEQEKKTAKNLVLLIANSYIFGIMDCKLIYDIIRNLIEKFSPIDIELLLALIRSCGPNLRGEDPTALKEIVLSIQQKVIEKKNEEKDNKKDDNENDSENDSEDESIFSHRVDFMLDTIYDLKNKQNKFNYAEQAEIKLLQSTIKSTISSLETKNQNFSKYDQPMGIPYKDFMESKTNGRWWITGTAWKNESNQNPNSDSNSNIKNSDIKNSDLNPNIKNSETTLNGKDLELLMKNQRMNTDIRRAIFTVVVTSEDYLDSFEKLVKLGLKGKQEREIVRVIIECCAQEKGYNPYYAYLSSKLCEYDHNFKQTFQFSFWDQFKQLDELEIRRVINSAKLLANLILMNSLSLVILKVVDFSQLKEKGIVFFKLLFILILSSSDLKSIMVAFQRVSSVPQLINLKQSLFIFLESEIKHEHELVSILFPEKEKLNEIRILIKKRIKLLQKTLLILV</sequence>
<dbReference type="OrthoDB" id="10260961at2759"/>
<evidence type="ECO:0000313" key="7">
    <source>
        <dbReference type="Proteomes" id="UP001149090"/>
    </source>
</evidence>
<feature type="region of interest" description="Disordered" evidence="4">
    <location>
        <begin position="393"/>
        <end position="427"/>
    </location>
</feature>
<dbReference type="PANTHER" id="PTHR18034">
    <property type="entry name" value="CELL CYCLE CONTROL PROTEIN CWF22-RELATED"/>
    <property type="match status" value="1"/>
</dbReference>
<evidence type="ECO:0000256" key="1">
    <source>
        <dbReference type="ARBA" id="ARBA00004604"/>
    </source>
</evidence>
<proteinExistence type="inferred from homology"/>
<accession>A0A9Q0LAU8</accession>
<dbReference type="PANTHER" id="PTHR18034:SF4">
    <property type="entry name" value="NUCLEOLAR MIF4G DOMAIN-CONTAINING PROTEIN 1"/>
    <property type="match status" value="1"/>
</dbReference>
<name>A0A9Q0LAU8_ANAIG</name>
<reference evidence="6" key="1">
    <citation type="submission" date="2022-10" db="EMBL/GenBank/DDBJ databases">
        <title>Novel sulphate-reducing endosymbionts in the free-living metamonad Anaeramoeba.</title>
        <authorList>
            <person name="Jerlstrom-Hultqvist J."/>
            <person name="Cepicka I."/>
            <person name="Gallot-Lavallee L."/>
            <person name="Salas-Leiva D."/>
            <person name="Curtis B.A."/>
            <person name="Zahonova K."/>
            <person name="Pipaliya S."/>
            <person name="Dacks J."/>
            <person name="Roger A.J."/>
        </authorList>
    </citation>
    <scope>NUCLEOTIDE SEQUENCE</scope>
    <source>
        <strain evidence="6">BMAN</strain>
    </source>
</reference>
<dbReference type="GO" id="GO:0042274">
    <property type="term" value="P:ribosomal small subunit biogenesis"/>
    <property type="evidence" value="ECO:0007669"/>
    <property type="project" value="TreeGrafter"/>
</dbReference>
<protein>
    <submittedName>
        <fullName evidence="6">Nucleolar mif4g domain-containing protein</fullName>
    </submittedName>
</protein>
<comment type="caution">
    <text evidence="6">The sequence shown here is derived from an EMBL/GenBank/DDBJ whole genome shotgun (WGS) entry which is preliminary data.</text>
</comment>
<dbReference type="Pfam" id="PF02854">
    <property type="entry name" value="MIF4G"/>
    <property type="match status" value="1"/>
</dbReference>
<dbReference type="InterPro" id="IPR003891">
    <property type="entry name" value="Initiation_fac_eIF4g_MI"/>
</dbReference>
<dbReference type="PROSITE" id="PS51366">
    <property type="entry name" value="MI"/>
    <property type="match status" value="1"/>
</dbReference>
<feature type="compositionally biased region" description="Acidic residues" evidence="4">
    <location>
        <begin position="299"/>
        <end position="310"/>
    </location>
</feature>
<feature type="domain" description="MI" evidence="5">
    <location>
        <begin position="447"/>
        <end position="563"/>
    </location>
</feature>
<dbReference type="OMA" id="CGNERNY"/>
<dbReference type="GO" id="GO:0003723">
    <property type="term" value="F:RNA binding"/>
    <property type="evidence" value="ECO:0007669"/>
    <property type="project" value="InterPro"/>
</dbReference>
<dbReference type="Proteomes" id="UP001149090">
    <property type="component" value="Unassembled WGS sequence"/>
</dbReference>
<dbReference type="Gene3D" id="1.25.40.180">
    <property type="match status" value="1"/>
</dbReference>
<dbReference type="GO" id="GO:0005730">
    <property type="term" value="C:nucleolus"/>
    <property type="evidence" value="ECO:0007669"/>
    <property type="project" value="UniProtKB-SubCell"/>
</dbReference>
<dbReference type="InterPro" id="IPR003890">
    <property type="entry name" value="MIF4G-like_typ-3"/>
</dbReference>